<proteinExistence type="predicted"/>
<evidence type="ECO:0000256" key="1">
    <source>
        <dbReference type="SAM" id="MobiDB-lite"/>
    </source>
</evidence>
<name>A0A8S5QNK0_9CAUD</name>
<feature type="region of interest" description="Disordered" evidence="1">
    <location>
        <begin position="1"/>
        <end position="21"/>
    </location>
</feature>
<evidence type="ECO:0000313" key="2">
    <source>
        <dbReference type="EMBL" id="DAE20395.1"/>
    </source>
</evidence>
<reference evidence="2" key="1">
    <citation type="journal article" date="2021" name="Proc. Natl. Acad. Sci. U.S.A.">
        <title>A Catalog of Tens of Thousands of Viruses from Human Metagenomes Reveals Hidden Associations with Chronic Diseases.</title>
        <authorList>
            <person name="Tisza M.J."/>
            <person name="Buck C.B."/>
        </authorList>
    </citation>
    <scope>NUCLEOTIDE SEQUENCE</scope>
    <source>
        <strain evidence="2">Ctzjp2</strain>
    </source>
</reference>
<protein>
    <submittedName>
        <fullName evidence="2">Uncharacterized protein</fullName>
    </submittedName>
</protein>
<accession>A0A8S5QNK0</accession>
<dbReference type="EMBL" id="BK015693">
    <property type="protein sequence ID" value="DAE20395.1"/>
    <property type="molecule type" value="Genomic_DNA"/>
</dbReference>
<organism evidence="2">
    <name type="scientific">Siphoviridae sp. ctzjp2</name>
    <dbReference type="NCBI Taxonomy" id="2826532"/>
    <lineage>
        <taxon>Viruses</taxon>
        <taxon>Duplodnaviria</taxon>
        <taxon>Heunggongvirae</taxon>
        <taxon>Uroviricota</taxon>
        <taxon>Caudoviricetes</taxon>
    </lineage>
</organism>
<feature type="compositionally biased region" description="Basic residues" evidence="1">
    <location>
        <begin position="1"/>
        <end position="13"/>
    </location>
</feature>
<sequence>MKLLRKLFPKKKPKQPEPFFEWVETPEEKQERLKQKYSK</sequence>